<proteinExistence type="predicted"/>
<evidence type="ECO:0000259" key="1">
    <source>
        <dbReference type="Pfam" id="PF04326"/>
    </source>
</evidence>
<sequence length="496" mass="55036">MSIVVDGRTDAEKLHELLGQAEQQALEYKAALDLTDHETKLNFVKDAVAMGNMGGGYILVGVSDDGHAVAASGSIDQSRFDPARLNDIFRKYTRPMLTLVSQLHTIGGNEVMLIFVPPTPGPPLPMIADGDYDVPTKGKRYKFRKGDVPVREGAQNVTLDYSHWPALLARHDEAIRERTRRDMDVLISRLAGGQQTVNPSLLPLDPGLDETSFAFTLVSHLESTTYVPIKTFILAAGERALRAADGDTTALDQLTIIGTHAALYQNEQVYSWVVDQLHKIYLLLAFNDSRKKLAIVDRVYVLGSCLTRLGYWSDVRTLVLQSPAGEHYPCWIREGQVAASRADLYPANKPGMMISAARQLMVQHPAMRPDLPTIQPDPEDLIGRRHDALLNTLCQFDILYCVIVAVDSLKDGPGMAEGYPASAAFDQNRVNPMLEQLVSDREVRDKLLLEISDTDLSTALDQVWGRAHREAMQNGGYWFSLPPRVLAFMEAHPPQR</sequence>
<dbReference type="InterPro" id="IPR038461">
    <property type="entry name" value="Schlafen_AlbA_2_dom_sf"/>
</dbReference>
<evidence type="ECO:0000313" key="2">
    <source>
        <dbReference type="EMBL" id="MDV7136909.1"/>
    </source>
</evidence>
<dbReference type="RefSeq" id="WP_317714838.1">
    <property type="nucleotide sequence ID" value="NZ_JAWLUM010000006.1"/>
</dbReference>
<name>A0ABU4F083_WILMA</name>
<keyword evidence="2" id="KW-0067">ATP-binding</keyword>
<dbReference type="Proteomes" id="UP001185792">
    <property type="component" value="Unassembled WGS sequence"/>
</dbReference>
<dbReference type="GO" id="GO:0005524">
    <property type="term" value="F:ATP binding"/>
    <property type="evidence" value="ECO:0007669"/>
    <property type="project" value="UniProtKB-KW"/>
</dbReference>
<reference evidence="2 3" key="1">
    <citation type="submission" date="2023-10" db="EMBL/GenBank/DDBJ databases">
        <title>Development of a sustainable strategy for remediation of hydrocarbon-contaminated territories based on the waste exchange concept.</title>
        <authorList>
            <person name="Krivoruchko A."/>
        </authorList>
    </citation>
    <scope>NUCLEOTIDE SEQUENCE [LARGE SCALE GENOMIC DNA]</scope>
    <source>
        <strain evidence="2 3">IEGM 1236</strain>
    </source>
</reference>
<keyword evidence="3" id="KW-1185">Reference proteome</keyword>
<keyword evidence="2" id="KW-0547">Nucleotide-binding</keyword>
<accession>A0ABU4F083</accession>
<gene>
    <name evidence="2" type="ORF">R4198_24730</name>
</gene>
<protein>
    <submittedName>
        <fullName evidence="2">ATP-binding protein</fullName>
    </submittedName>
</protein>
<comment type="caution">
    <text evidence="2">The sequence shown here is derived from an EMBL/GenBank/DDBJ whole genome shotgun (WGS) entry which is preliminary data.</text>
</comment>
<evidence type="ECO:0000313" key="3">
    <source>
        <dbReference type="Proteomes" id="UP001185792"/>
    </source>
</evidence>
<feature type="domain" description="Schlafen AlbA-2" evidence="1">
    <location>
        <begin position="22"/>
        <end position="158"/>
    </location>
</feature>
<dbReference type="Gene3D" id="3.30.950.30">
    <property type="entry name" value="Schlafen, AAA domain"/>
    <property type="match status" value="1"/>
</dbReference>
<dbReference type="InterPro" id="IPR007421">
    <property type="entry name" value="Schlafen_AlbA_2_dom"/>
</dbReference>
<dbReference type="EMBL" id="JAWLUM010000006">
    <property type="protein sequence ID" value="MDV7136909.1"/>
    <property type="molecule type" value="Genomic_DNA"/>
</dbReference>
<organism evidence="2 3">
    <name type="scientific">Williamsia marianensis</name>
    <dbReference type="NCBI Taxonomy" id="85044"/>
    <lineage>
        <taxon>Bacteria</taxon>
        <taxon>Bacillati</taxon>
        <taxon>Actinomycetota</taxon>
        <taxon>Actinomycetes</taxon>
        <taxon>Mycobacteriales</taxon>
        <taxon>Nocardiaceae</taxon>
        <taxon>Williamsia</taxon>
    </lineage>
</organism>
<dbReference type="Pfam" id="PF04326">
    <property type="entry name" value="SLFN_AlbA_2"/>
    <property type="match status" value="1"/>
</dbReference>